<dbReference type="InterPro" id="IPR001373">
    <property type="entry name" value="Cullin_N"/>
</dbReference>
<dbReference type="Pfam" id="PF00888">
    <property type="entry name" value="Cullin"/>
    <property type="match status" value="1"/>
</dbReference>
<sequence length="760" mass="89096">MSTTELTEESELLRDTWNFVEPSIKELLDNVNMNTPMSHVDQNCNPALYMKVYTCIYNFCVQLSRNSSNREIETMNIVNKDGKQDKLIYDTSDTSNLYMKLARYIIDFLDGLIPESLIDNNDKKTDFLNFYKKTFPKYVKVISTLDKIFDYMNRFWIESQRSNGNPNVFKVYQLGLNCWRHIIYTPNQDLIVKMTIDSCNEYRQLQLEHVIKLEEDVSDSDVDKNAIRKQAKDLVQRIYWPINSSLMICIGPSEYMKSTDELYNRFRTVFEIETQKFYKEYSKDLLSSKSLNYFVKFVLKIREFEETTINELTKAYNYGSLSSSLDEVLVIDNFERFLTSFGDSYHALIQKVDIKEQASTVVMNNSNEYNTLVSIWDSIKLHPQLVHKLSEYFGVYCTKYCCERIMNSVGYIDFKDYITLLIQLYEFNKLLLEDIMNLQAAFAKVFDNSCRNFFNHNSFAQPDPKEMSHQPEILAKHADTILKKPTKNQSYTYDFYKEKDNIVILFQYLDDKDTFEHEYRKLFTKRLIHGTTRGESYEVSLISSFQGTNSLEYTGKISKMLQDITSSRELLETKDVKFEPSVVAKAMWPFTEDQQLENETMDGVLCLPDEMKTIFQTFEHVYQEQHQGRVLNWLWSLSKTELEANISKPGRPPFRFILSIYQTMILMNLQKTNTLKLSDLAQNFQMKFIIAHLIPFYSKKLITLIKEDGSTVKSIAELKNYSEVTIKLNVPYKALNQSINFTIGINMGLAESILNGEYHD</sequence>
<evidence type="ECO:0000256" key="3">
    <source>
        <dbReference type="RuleBase" id="RU003829"/>
    </source>
</evidence>
<name>A0A1L0AYL7_9ASCO</name>
<dbReference type="AlphaFoldDB" id="A0A1L0AYL7"/>
<dbReference type="InterPro" id="IPR016158">
    <property type="entry name" value="Cullin_homology"/>
</dbReference>
<dbReference type="SMART" id="SM00182">
    <property type="entry name" value="CULLIN"/>
    <property type="match status" value="1"/>
</dbReference>
<dbReference type="Proteomes" id="UP000183365">
    <property type="component" value="Unassembled WGS sequence"/>
</dbReference>
<dbReference type="VEuPathDB" id="FungiDB:HGUI_00836"/>
<dbReference type="SUPFAM" id="SSF74788">
    <property type="entry name" value="Cullin repeat-like"/>
    <property type="match status" value="1"/>
</dbReference>
<dbReference type="Gene3D" id="3.30.230.130">
    <property type="entry name" value="Cullin, Chain C, Domain 2"/>
    <property type="match status" value="1"/>
</dbReference>
<dbReference type="SUPFAM" id="SSF75632">
    <property type="entry name" value="Cullin homology domain"/>
    <property type="match status" value="1"/>
</dbReference>
<dbReference type="PROSITE" id="PS50069">
    <property type="entry name" value="CULLIN_2"/>
    <property type="match status" value="1"/>
</dbReference>
<dbReference type="GO" id="GO:0006511">
    <property type="term" value="P:ubiquitin-dependent protein catabolic process"/>
    <property type="evidence" value="ECO:0007669"/>
    <property type="project" value="InterPro"/>
</dbReference>
<dbReference type="InterPro" id="IPR016159">
    <property type="entry name" value="Cullin_repeat-like_dom_sf"/>
</dbReference>
<organism evidence="5 6">
    <name type="scientific">Hanseniaspora guilliermondii</name>
    <dbReference type="NCBI Taxonomy" id="56406"/>
    <lineage>
        <taxon>Eukaryota</taxon>
        <taxon>Fungi</taxon>
        <taxon>Dikarya</taxon>
        <taxon>Ascomycota</taxon>
        <taxon>Saccharomycotina</taxon>
        <taxon>Saccharomycetes</taxon>
        <taxon>Saccharomycodales</taxon>
        <taxon>Saccharomycodaceae</taxon>
        <taxon>Hanseniaspora</taxon>
    </lineage>
</organism>
<dbReference type="GO" id="GO:0031625">
    <property type="term" value="F:ubiquitin protein ligase binding"/>
    <property type="evidence" value="ECO:0007669"/>
    <property type="project" value="InterPro"/>
</dbReference>
<accession>A0A1L0AYL7</accession>
<reference evidence="6" key="1">
    <citation type="submission" date="2016-11" db="EMBL/GenBank/DDBJ databases">
        <authorList>
            <person name="Guldener U."/>
        </authorList>
    </citation>
    <scope>NUCLEOTIDE SEQUENCE [LARGE SCALE GENOMIC DNA]</scope>
</reference>
<evidence type="ECO:0000259" key="4">
    <source>
        <dbReference type="PROSITE" id="PS50069"/>
    </source>
</evidence>
<dbReference type="Gene3D" id="1.20.1310.10">
    <property type="entry name" value="Cullin Repeats"/>
    <property type="match status" value="2"/>
</dbReference>
<comment type="similarity">
    <text evidence="1 2 3">Belongs to the cullin family.</text>
</comment>
<gene>
    <name evidence="5" type="ORF">HGUI_00836</name>
</gene>
<dbReference type="OrthoDB" id="27073at2759"/>
<keyword evidence="6" id="KW-1185">Reference proteome</keyword>
<dbReference type="PANTHER" id="PTHR11932">
    <property type="entry name" value="CULLIN"/>
    <property type="match status" value="1"/>
</dbReference>
<evidence type="ECO:0000256" key="2">
    <source>
        <dbReference type="PROSITE-ProRule" id="PRU00330"/>
    </source>
</evidence>
<evidence type="ECO:0000313" key="5">
    <source>
        <dbReference type="EMBL" id="SGZ38636.1"/>
    </source>
</evidence>
<dbReference type="InterPro" id="IPR059120">
    <property type="entry name" value="Cullin-like_AB"/>
</dbReference>
<protein>
    <recommendedName>
        <fullName evidence="4">Cullin family profile domain-containing protein</fullName>
    </recommendedName>
</protein>
<evidence type="ECO:0000313" key="6">
    <source>
        <dbReference type="Proteomes" id="UP000183365"/>
    </source>
</evidence>
<dbReference type="Pfam" id="PF26557">
    <property type="entry name" value="Cullin_AB"/>
    <property type="match status" value="1"/>
</dbReference>
<proteinExistence type="inferred from homology"/>
<dbReference type="InterPro" id="IPR036317">
    <property type="entry name" value="Cullin_homology_sf"/>
</dbReference>
<dbReference type="EMBL" id="FQNF01000010">
    <property type="protein sequence ID" value="SGZ38636.1"/>
    <property type="molecule type" value="Genomic_DNA"/>
</dbReference>
<feature type="domain" description="Cullin family profile" evidence="4">
    <location>
        <begin position="469"/>
        <end position="686"/>
    </location>
</feature>
<evidence type="ECO:0000256" key="1">
    <source>
        <dbReference type="ARBA" id="ARBA00006019"/>
    </source>
</evidence>
<dbReference type="InterPro" id="IPR045093">
    <property type="entry name" value="Cullin"/>
</dbReference>